<dbReference type="Proteomes" id="UP000478208">
    <property type="component" value="Unassembled WGS sequence"/>
</dbReference>
<organism evidence="4 5">
    <name type="scientific">Winogradskyella endarachnes</name>
    <dbReference type="NCBI Taxonomy" id="2681965"/>
    <lineage>
        <taxon>Bacteria</taxon>
        <taxon>Pseudomonadati</taxon>
        <taxon>Bacteroidota</taxon>
        <taxon>Flavobacteriia</taxon>
        <taxon>Flavobacteriales</taxon>
        <taxon>Flavobacteriaceae</taxon>
        <taxon>Winogradskyella</taxon>
    </lineage>
</organism>
<keyword evidence="1 2" id="KW-0732">Signal</keyword>
<evidence type="ECO:0000259" key="3">
    <source>
        <dbReference type="Pfam" id="PF18962"/>
    </source>
</evidence>
<dbReference type="Gene3D" id="2.120.10.30">
    <property type="entry name" value="TolB, C-terminal domain"/>
    <property type="match status" value="1"/>
</dbReference>
<comment type="caution">
    <text evidence="4">The sequence shown here is derived from an EMBL/GenBank/DDBJ whole genome shotgun (WGS) entry which is preliminary data.</text>
</comment>
<feature type="domain" description="Secretion system C-terminal sorting" evidence="3">
    <location>
        <begin position="504"/>
        <end position="567"/>
    </location>
</feature>
<dbReference type="InterPro" id="IPR011042">
    <property type="entry name" value="6-blade_b-propeller_TolB-like"/>
</dbReference>
<dbReference type="AlphaFoldDB" id="A0A6L6UEY4"/>
<dbReference type="SUPFAM" id="SSF101898">
    <property type="entry name" value="NHL repeat"/>
    <property type="match status" value="1"/>
</dbReference>
<evidence type="ECO:0000313" key="4">
    <source>
        <dbReference type="EMBL" id="MUU79407.1"/>
    </source>
</evidence>
<dbReference type="PANTHER" id="PTHR35580">
    <property type="entry name" value="CELL SURFACE GLYCOPROTEIN (S-LAYER PROTEIN)-LIKE PROTEIN"/>
    <property type="match status" value="1"/>
</dbReference>
<feature type="chain" id="PRO_5026786106" evidence="2">
    <location>
        <begin position="21"/>
        <end position="573"/>
    </location>
</feature>
<name>A0A6L6UEY4_9FLAO</name>
<protein>
    <submittedName>
        <fullName evidence="4">T9SS type A sorting domain-containing protein</fullName>
    </submittedName>
</protein>
<gene>
    <name evidence="4" type="ORF">GN138_13205</name>
</gene>
<feature type="signal peptide" evidence="2">
    <location>
        <begin position="1"/>
        <end position="20"/>
    </location>
</feature>
<accession>A0A6L6UEY4</accession>
<proteinExistence type="predicted"/>
<evidence type="ECO:0000256" key="1">
    <source>
        <dbReference type="ARBA" id="ARBA00022729"/>
    </source>
</evidence>
<sequence length="573" mass="62657">MKNKITLFCISLCFTVFSTAQTLEWHQHFGNYSEDVMLAVDTDHNDNTYTTGYFGELTAFDNITLTGLGFFNGFVTKTDSNGNVLWAKTLSQPNDGDIDPNHSVIPKSISVDLNGNVIVVGYFDAGDFDANPGAGEYILSSTNYEMFIVKLDTDGNFLWATSFGATDDSFESISDVGTDSNGDIYVTGFYNSTISIAHPAGTSSITSSGFSDIFVFKYASDGYYLWMYSAGGTDFDLGMSIDVTPSGDSYITGQYRETSTFYTPMFGTESITLSTTPNYRGLFALKLDTWGNYQNAIKVGEAQSECIGTAIAVDNNNNAYVTGYYGGILISNEGTSDQFSIDSDSNYEAFVAKVDFTNSNTSWINEIDGGPDSIFGYGIDIDSNNTIYATGFFSSTLTVGNYTLNKQTTHVFDSYLVKMNSAGEFSGGYQFGALNAVESQPVTVDSNDNIIIAGSFRETANISPFASETIQITSSGFRDNYLFKIASNSLLNIADNNFDESIRIYPNPVKDILNISSQEPLQSENYTIFDINGKSMLTGIVNFNNQINISHLNSGFYFLVLNGSSERLKILKK</sequence>
<dbReference type="PANTHER" id="PTHR35580:SF1">
    <property type="entry name" value="PHYTASE-LIKE DOMAIN-CONTAINING PROTEIN"/>
    <property type="match status" value="1"/>
</dbReference>
<dbReference type="NCBIfam" id="TIGR04183">
    <property type="entry name" value="Por_Secre_tail"/>
    <property type="match status" value="1"/>
</dbReference>
<dbReference type="RefSeq" id="WP_157364478.1">
    <property type="nucleotide sequence ID" value="NZ_WOWS01000005.1"/>
</dbReference>
<dbReference type="EMBL" id="WOWS01000005">
    <property type="protein sequence ID" value="MUU79407.1"/>
    <property type="molecule type" value="Genomic_DNA"/>
</dbReference>
<dbReference type="InterPro" id="IPR052918">
    <property type="entry name" value="Motility_Chemotaxis_Reg"/>
</dbReference>
<reference evidence="4 5" key="1">
    <citation type="submission" date="2019-12" db="EMBL/GenBank/DDBJ databases">
        <authorList>
            <person name="Li J."/>
        </authorList>
    </citation>
    <scope>NUCLEOTIDE SEQUENCE [LARGE SCALE GENOMIC DNA]</scope>
    <source>
        <strain evidence="4 5">HL2-2</strain>
    </source>
</reference>
<evidence type="ECO:0000256" key="2">
    <source>
        <dbReference type="SAM" id="SignalP"/>
    </source>
</evidence>
<evidence type="ECO:0000313" key="5">
    <source>
        <dbReference type="Proteomes" id="UP000478208"/>
    </source>
</evidence>
<keyword evidence="5" id="KW-1185">Reference proteome</keyword>
<dbReference type="Pfam" id="PF18962">
    <property type="entry name" value="Por_Secre_tail"/>
    <property type="match status" value="1"/>
</dbReference>
<dbReference type="InterPro" id="IPR026444">
    <property type="entry name" value="Secre_tail"/>
</dbReference>